<organism evidence="1 2">
    <name type="scientific">Candidatus Wolfebacteria bacterium CG1_02_39_135</name>
    <dbReference type="NCBI Taxonomy" id="1805425"/>
    <lineage>
        <taxon>Bacteria</taxon>
        <taxon>Candidatus Wolfeibacteriota</taxon>
    </lineage>
</organism>
<dbReference type="EMBL" id="MNWX01000018">
    <property type="protein sequence ID" value="OIO65433.1"/>
    <property type="molecule type" value="Genomic_DNA"/>
</dbReference>
<sequence length="72" mass="8578">MIIFTKHARDKFGILKRHKFLISKNQVIKTIEEPDLIDNSRLPLLIAQRKIDRDYVLRVVYKQEFGIIKVIT</sequence>
<evidence type="ECO:0000313" key="1">
    <source>
        <dbReference type="EMBL" id="OIO65433.1"/>
    </source>
</evidence>
<name>A0A1J4Y158_9BACT</name>
<accession>A0A1J4Y158</accession>
<protein>
    <recommendedName>
        <fullName evidence="3">DUF4258 domain-containing protein</fullName>
    </recommendedName>
</protein>
<evidence type="ECO:0008006" key="3">
    <source>
        <dbReference type="Google" id="ProtNLM"/>
    </source>
</evidence>
<proteinExistence type="predicted"/>
<feature type="non-terminal residue" evidence="1">
    <location>
        <position position="72"/>
    </location>
</feature>
<dbReference type="AlphaFoldDB" id="A0A1J4Y158"/>
<reference evidence="1 2" key="1">
    <citation type="journal article" date="2016" name="Environ. Microbiol.">
        <title>Genomic resolution of a cold subsurface aquifer community provides metabolic insights for novel microbes adapted to high CO concentrations.</title>
        <authorList>
            <person name="Probst A.J."/>
            <person name="Castelle C.J."/>
            <person name="Singh A."/>
            <person name="Brown C.T."/>
            <person name="Anantharaman K."/>
            <person name="Sharon I."/>
            <person name="Hug L.A."/>
            <person name="Burstein D."/>
            <person name="Emerson J.B."/>
            <person name="Thomas B.C."/>
            <person name="Banfield J.F."/>
        </authorList>
    </citation>
    <scope>NUCLEOTIDE SEQUENCE [LARGE SCALE GENOMIC DNA]</scope>
    <source>
        <strain evidence="1">CG1_02_39_135</strain>
    </source>
</reference>
<dbReference type="Proteomes" id="UP000182693">
    <property type="component" value="Unassembled WGS sequence"/>
</dbReference>
<gene>
    <name evidence="1" type="ORF">AUJ30_01065</name>
</gene>
<comment type="caution">
    <text evidence="1">The sequence shown here is derived from an EMBL/GenBank/DDBJ whole genome shotgun (WGS) entry which is preliminary data.</text>
</comment>
<evidence type="ECO:0000313" key="2">
    <source>
        <dbReference type="Proteomes" id="UP000182693"/>
    </source>
</evidence>